<dbReference type="Pfam" id="PF04030">
    <property type="entry name" value="ALO"/>
    <property type="match status" value="1"/>
</dbReference>
<dbReference type="PIRSF" id="PIRSF000136">
    <property type="entry name" value="LGO_GLO"/>
    <property type="match status" value="1"/>
</dbReference>
<accession>A0AAD9UDS6</accession>
<dbReference type="GO" id="GO:0071949">
    <property type="term" value="F:FAD binding"/>
    <property type="evidence" value="ECO:0007669"/>
    <property type="project" value="InterPro"/>
</dbReference>
<comment type="caution">
    <text evidence="3">The sequence shown here is derived from an EMBL/GenBank/DDBJ whole genome shotgun (WGS) entry which is preliminary data.</text>
</comment>
<dbReference type="InterPro" id="IPR007173">
    <property type="entry name" value="ALO_C"/>
</dbReference>
<dbReference type="InterPro" id="IPR016166">
    <property type="entry name" value="FAD-bd_PCMH"/>
</dbReference>
<dbReference type="PANTHER" id="PTHR43762">
    <property type="entry name" value="L-GULONOLACTONE OXIDASE"/>
    <property type="match status" value="1"/>
</dbReference>
<proteinExistence type="predicted"/>
<gene>
    <name evidence="3" type="ORF">NP493_227g02005</name>
</gene>
<dbReference type="InterPro" id="IPR016169">
    <property type="entry name" value="FAD-bd_PCMH_sub2"/>
</dbReference>
<dbReference type="Gene3D" id="1.10.45.10">
    <property type="entry name" value="Vanillyl-alcohol Oxidase, Chain A, domain 4"/>
    <property type="match status" value="1"/>
</dbReference>
<dbReference type="PANTHER" id="PTHR43762:SF8">
    <property type="entry name" value="L-GULONOLACTONE OXIDASE"/>
    <property type="match status" value="1"/>
</dbReference>
<evidence type="ECO:0000313" key="3">
    <source>
        <dbReference type="EMBL" id="KAK2185659.1"/>
    </source>
</evidence>
<organism evidence="3 4">
    <name type="scientific">Ridgeia piscesae</name>
    <name type="common">Tubeworm</name>
    <dbReference type="NCBI Taxonomy" id="27915"/>
    <lineage>
        <taxon>Eukaryota</taxon>
        <taxon>Metazoa</taxon>
        <taxon>Spiralia</taxon>
        <taxon>Lophotrochozoa</taxon>
        <taxon>Annelida</taxon>
        <taxon>Polychaeta</taxon>
        <taxon>Sedentaria</taxon>
        <taxon>Canalipalpata</taxon>
        <taxon>Sabellida</taxon>
        <taxon>Siboglinidae</taxon>
        <taxon>Ridgeia</taxon>
    </lineage>
</organism>
<dbReference type="InterPro" id="IPR016171">
    <property type="entry name" value="Vanillyl_alc_oxidase_C-sub2"/>
</dbReference>
<keyword evidence="4" id="KW-1185">Reference proteome</keyword>
<dbReference type="SUPFAM" id="SSF56176">
    <property type="entry name" value="FAD-binding/transporter-associated domain-like"/>
    <property type="match status" value="1"/>
</dbReference>
<protein>
    <recommendedName>
        <fullName evidence="2">FAD-binding PCMH-type domain-containing protein</fullName>
    </recommendedName>
</protein>
<reference evidence="3" key="1">
    <citation type="journal article" date="2023" name="Mol. Biol. Evol.">
        <title>Third-Generation Sequencing Reveals the Adaptive Role of the Epigenome in Three Deep-Sea Polychaetes.</title>
        <authorList>
            <person name="Perez M."/>
            <person name="Aroh O."/>
            <person name="Sun Y."/>
            <person name="Lan Y."/>
            <person name="Juniper S.K."/>
            <person name="Young C.R."/>
            <person name="Angers B."/>
            <person name="Qian P.Y."/>
        </authorList>
    </citation>
    <scope>NUCLEOTIDE SEQUENCE</scope>
    <source>
        <strain evidence="3">R07B-5</strain>
    </source>
</reference>
<dbReference type="Proteomes" id="UP001209878">
    <property type="component" value="Unassembled WGS sequence"/>
</dbReference>
<dbReference type="GO" id="GO:0003885">
    <property type="term" value="F:D-arabinono-1,4-lactone oxidase activity"/>
    <property type="evidence" value="ECO:0007669"/>
    <property type="project" value="InterPro"/>
</dbReference>
<sequence>MVSMRHFNKVLQVDKENCTVVVEGGVVLSDLNEILADNGLALGILGSISYITLVGAISTGVHGTGINYGITSSYVKEVTLMKADGDVITVSRETDEKTFLAACVSLGALGVILSVKIQCEPAFHLEQIRYGAKRKKVMGELDSLMARADHLRMMWYPLTDDCTVFETKRSEKPIKRSRSWFWEIAVSYHLVQFLYWLSTFLPLLLPAISWFCVTVLESQRQEIVDRSDRLFNFDCLFDQYVMEWAFPREKTVAVIEELKRWIDTTGFKVHFPIEVRFTKADDIYLSPCYAQDSCYINIVSFRPYGKEVPHEDYWKAFQDIVFKAGGRPHWAKDHTLTSEELSAMYPRWTDFQMVRQRLDPDGMFTNTNLERVLGPGIGSN</sequence>
<dbReference type="InterPro" id="IPR006094">
    <property type="entry name" value="Oxid_FAD_bind_N"/>
</dbReference>
<dbReference type="PROSITE" id="PS51387">
    <property type="entry name" value="FAD_PCMH"/>
    <property type="match status" value="1"/>
</dbReference>
<dbReference type="AlphaFoldDB" id="A0AAD9UDS6"/>
<evidence type="ECO:0000259" key="2">
    <source>
        <dbReference type="PROSITE" id="PS51387"/>
    </source>
</evidence>
<dbReference type="Pfam" id="PF01565">
    <property type="entry name" value="FAD_binding_4"/>
    <property type="match status" value="1"/>
</dbReference>
<feature type="domain" description="FAD-binding PCMH-type" evidence="2">
    <location>
        <begin position="1"/>
        <end position="122"/>
    </location>
</feature>
<dbReference type="Gene3D" id="3.30.465.10">
    <property type="match status" value="1"/>
</dbReference>
<dbReference type="InterPro" id="IPR010031">
    <property type="entry name" value="FAD_lactone_oxidase-like"/>
</dbReference>
<dbReference type="InterPro" id="IPR036318">
    <property type="entry name" value="FAD-bd_PCMH-like_sf"/>
</dbReference>
<keyword evidence="1" id="KW-0560">Oxidoreductase</keyword>
<dbReference type="EMBL" id="JAODUO010000227">
    <property type="protein sequence ID" value="KAK2185659.1"/>
    <property type="molecule type" value="Genomic_DNA"/>
</dbReference>
<evidence type="ECO:0000313" key="4">
    <source>
        <dbReference type="Proteomes" id="UP001209878"/>
    </source>
</evidence>
<name>A0AAD9UDS6_RIDPI</name>
<evidence type="ECO:0000256" key="1">
    <source>
        <dbReference type="ARBA" id="ARBA00023002"/>
    </source>
</evidence>
<dbReference type="Gene3D" id="3.30.70.2520">
    <property type="match status" value="1"/>
</dbReference>
<dbReference type="GO" id="GO:0016020">
    <property type="term" value="C:membrane"/>
    <property type="evidence" value="ECO:0007669"/>
    <property type="project" value="InterPro"/>
</dbReference>